<gene>
    <name evidence="2" type="ORF">JKP88DRAFT_273056</name>
</gene>
<comment type="caution">
    <text evidence="2">The sequence shown here is derived from an EMBL/GenBank/DDBJ whole genome shotgun (WGS) entry which is preliminary data.</text>
</comment>
<dbReference type="AlphaFoldDB" id="A0A836CEW2"/>
<sequence>MSGHSKPGTLRTTVTTHTGDVFKLDGEDWKGSEASKPLSKKPAYDPEEYVGQMKSGSEELRREGSVKSQWYSVINPSTRKAEWVEERAIEPVIGYDIGKSAFSPHEVLRLYTEATNEAFLRHYVSYMMMKRETGGYVLRWNGHRLYNTDGTPFRLNTRFPNQALADFTKGWPKDIAFDGVLYIPYENEFHYHYIKDEMKALWMRLNKYGKDRSGKWVSGSGGKPFELSTNAAISAGIASVEKARKNLREAAPKQKGEGETAYQARMKTPRELLVKAEEELQTVLETQAATMFSEDDADTGARYMDYAMRRFKNPDKNERVRNVQINLVESYMKIRAYIKAVGFTSLPTKVPRWPDMSKTLEETKAMRDVVDYYHDSIHKEIRDMAAALTDDTDRQKHDLAWSMAKFQVLDLWSTASDEPFVQRYDILRKRIAPLQERAFLIYRELPDTDAFAADQDWGDRDLNDLDSADANYLAEFASERDLVHKSLATRAGASLFDADRLARKVNIDPHDPLAAKADLAKKAAFEAAAKRFDLDFDEFVPAGHSKAYVRDIVDLKDRKYLPRIDVQVVLKPSNGNTTLEIAPAAYINSVEHAMTAISGALRHQTVTITDPEDTRDDATMEKKKGVPDELGPVDQERAKLLSGILLGFKTGEKVGDQYLGKLKYFLVQSVKDGEIKVEIPDGSLDKDVRLKPKEYFPTYPEGITIIYYTRKIEGDEDNGEPQGWLLDSIEYT</sequence>
<organism evidence="2 3">
    <name type="scientific">Tribonema minus</name>
    <dbReference type="NCBI Taxonomy" id="303371"/>
    <lineage>
        <taxon>Eukaryota</taxon>
        <taxon>Sar</taxon>
        <taxon>Stramenopiles</taxon>
        <taxon>Ochrophyta</taxon>
        <taxon>PX clade</taxon>
        <taxon>Xanthophyceae</taxon>
        <taxon>Tribonematales</taxon>
        <taxon>Tribonemataceae</taxon>
        <taxon>Tribonema</taxon>
    </lineage>
</organism>
<accession>A0A836CEW2</accession>
<evidence type="ECO:0000313" key="3">
    <source>
        <dbReference type="Proteomes" id="UP000664859"/>
    </source>
</evidence>
<proteinExistence type="predicted"/>
<dbReference type="Proteomes" id="UP000664859">
    <property type="component" value="Unassembled WGS sequence"/>
</dbReference>
<evidence type="ECO:0000256" key="1">
    <source>
        <dbReference type="SAM" id="MobiDB-lite"/>
    </source>
</evidence>
<feature type="region of interest" description="Disordered" evidence="1">
    <location>
        <begin position="22"/>
        <end position="47"/>
    </location>
</feature>
<reference evidence="2" key="1">
    <citation type="submission" date="2021-02" db="EMBL/GenBank/DDBJ databases">
        <title>First Annotated Genome of the Yellow-green Alga Tribonema minus.</title>
        <authorList>
            <person name="Mahan K.M."/>
        </authorList>
    </citation>
    <scope>NUCLEOTIDE SEQUENCE</scope>
    <source>
        <strain evidence="2">UTEX B ZZ1240</strain>
    </source>
</reference>
<evidence type="ECO:0000313" key="2">
    <source>
        <dbReference type="EMBL" id="KAG5183084.1"/>
    </source>
</evidence>
<keyword evidence="3" id="KW-1185">Reference proteome</keyword>
<dbReference type="EMBL" id="JAFCMP010000223">
    <property type="protein sequence ID" value="KAG5183084.1"/>
    <property type="molecule type" value="Genomic_DNA"/>
</dbReference>
<feature type="compositionally biased region" description="Basic and acidic residues" evidence="1">
    <location>
        <begin position="22"/>
        <end position="33"/>
    </location>
</feature>
<name>A0A836CEW2_9STRA</name>
<protein>
    <submittedName>
        <fullName evidence="2">Uncharacterized protein</fullName>
    </submittedName>
</protein>